<evidence type="ECO:0000256" key="3">
    <source>
        <dbReference type="ARBA" id="ARBA00022741"/>
    </source>
</evidence>
<evidence type="ECO:0000256" key="2">
    <source>
        <dbReference type="ARBA" id="ARBA00022475"/>
    </source>
</evidence>
<dbReference type="KEGG" id="odi:ODI_R1334"/>
<dbReference type="Gene3D" id="3.40.50.300">
    <property type="entry name" value="P-loop containing nucleotide triphosphate hydrolases"/>
    <property type="match status" value="1"/>
</dbReference>
<dbReference type="EMBL" id="LT907988">
    <property type="protein sequence ID" value="SOE48257.1"/>
    <property type="molecule type" value="Genomic_DNA"/>
</dbReference>
<evidence type="ECO:0000313" key="10">
    <source>
        <dbReference type="Proteomes" id="UP000078558"/>
    </source>
</evidence>
<keyword evidence="1" id="KW-0813">Transport</keyword>
<dbReference type="STRING" id="1851544.ODI_02351"/>
<evidence type="ECO:0000256" key="4">
    <source>
        <dbReference type="ARBA" id="ARBA00022840"/>
    </source>
</evidence>
<evidence type="ECO:0000313" key="9">
    <source>
        <dbReference type="EMBL" id="SOE48257.1"/>
    </source>
</evidence>
<dbReference type="Proteomes" id="UP000078558">
    <property type="component" value="Chromosome I"/>
</dbReference>
<dbReference type="CDD" id="cd03214">
    <property type="entry name" value="ABC_Iron-Siderophores_B12_Hemin"/>
    <property type="match status" value="1"/>
</dbReference>
<dbReference type="InterPro" id="IPR003593">
    <property type="entry name" value="AAA+_ATPase"/>
</dbReference>
<dbReference type="InterPro" id="IPR027417">
    <property type="entry name" value="P-loop_NTPase"/>
</dbReference>
<feature type="domain" description="ABC transporter" evidence="7">
    <location>
        <begin position="2"/>
        <end position="244"/>
    </location>
</feature>
<organism evidence="8 10">
    <name type="scientific">Orrella dioscoreae</name>
    <dbReference type="NCBI Taxonomy" id="1851544"/>
    <lineage>
        <taxon>Bacteria</taxon>
        <taxon>Pseudomonadati</taxon>
        <taxon>Pseudomonadota</taxon>
        <taxon>Betaproteobacteria</taxon>
        <taxon>Burkholderiales</taxon>
        <taxon>Alcaligenaceae</taxon>
        <taxon>Orrella</taxon>
    </lineage>
</organism>
<dbReference type="SMART" id="SM00382">
    <property type="entry name" value="AAA"/>
    <property type="match status" value="1"/>
</dbReference>
<reference evidence="9 10" key="2">
    <citation type="submission" date="2017-08" db="EMBL/GenBank/DDBJ databases">
        <authorList>
            <person name="de Groot N.N."/>
        </authorList>
    </citation>
    <scope>NUCLEOTIDE SEQUENCE [LARGE SCALE GENOMIC DNA]</scope>
    <source>
        <strain evidence="9">Orrdi1</strain>
    </source>
</reference>
<keyword evidence="2" id="KW-1003">Cell membrane</keyword>
<dbReference type="GO" id="GO:0016887">
    <property type="term" value="F:ATP hydrolysis activity"/>
    <property type="evidence" value="ECO:0007669"/>
    <property type="project" value="InterPro"/>
</dbReference>
<dbReference type="PANTHER" id="PTHR42794">
    <property type="entry name" value="HEMIN IMPORT ATP-BINDING PROTEIN HMUV"/>
    <property type="match status" value="1"/>
</dbReference>
<dbReference type="PANTHER" id="PTHR42794:SF1">
    <property type="entry name" value="HEMIN IMPORT ATP-BINDING PROTEIN HMUV"/>
    <property type="match status" value="1"/>
</dbReference>
<comment type="function">
    <text evidence="6">Part of the ABC transporter complex HmuTUV involved in hemin import. Responsible for energy coupling to the transport system.</text>
</comment>
<keyword evidence="3" id="KW-0547">Nucleotide-binding</keyword>
<reference evidence="8 10" key="1">
    <citation type="submission" date="2016-06" db="EMBL/GenBank/DDBJ databases">
        <authorList>
            <person name="Kjaerup R.B."/>
            <person name="Dalgaard T.S."/>
            <person name="Juul-Madsen H.R."/>
        </authorList>
    </citation>
    <scope>NUCLEOTIDE SEQUENCE [LARGE SCALE GENOMIC DNA]</scope>
    <source>
        <strain evidence="8">Orrdi1</strain>
    </source>
</reference>
<dbReference type="EMBL" id="FLRC01000054">
    <property type="protein sequence ID" value="SBT27449.1"/>
    <property type="molecule type" value="Genomic_DNA"/>
</dbReference>
<dbReference type="NCBIfam" id="NF010068">
    <property type="entry name" value="PRK13548.1"/>
    <property type="match status" value="1"/>
</dbReference>
<dbReference type="AlphaFoldDB" id="A0A1C3K7E9"/>
<keyword evidence="4" id="KW-0067">ATP-binding</keyword>
<sequence length="262" mass="27552">MLQAHDIAVMRGQRQVLGPVSVSLAPGEVLGVLGANGAGKSTLLCALAGELAPLSGKVMLDGQALSTWTPARQARRRAVLPQTPGLSFDLGVQEVVAMGAYPFPSLSPAQVRTLGHDALSRVGLAGLAARRYGELSGGEQQRVQFARVLVQVAAACETSGEACYLLLDEPVSSLDPRRQLELLHIAQDLARTGKVGVLAVLHDLNLAARWCDRLLLLAEGRMLAMGTPAEVLTPPALEAAYGVTATVLPHPHEASRPLVLFS</sequence>
<evidence type="ECO:0000256" key="6">
    <source>
        <dbReference type="ARBA" id="ARBA00037066"/>
    </source>
</evidence>
<keyword evidence="10" id="KW-1185">Reference proteome</keyword>
<evidence type="ECO:0000256" key="1">
    <source>
        <dbReference type="ARBA" id="ARBA00022448"/>
    </source>
</evidence>
<dbReference type="GO" id="GO:0005524">
    <property type="term" value="F:ATP binding"/>
    <property type="evidence" value="ECO:0007669"/>
    <property type="project" value="UniProtKB-KW"/>
</dbReference>
<accession>A0A1C3K7E9</accession>
<name>A0A1C3K7E9_9BURK</name>
<evidence type="ECO:0000256" key="5">
    <source>
        <dbReference type="ARBA" id="ARBA00022967"/>
    </source>
</evidence>
<dbReference type="Pfam" id="PF00005">
    <property type="entry name" value="ABC_tran"/>
    <property type="match status" value="1"/>
</dbReference>
<evidence type="ECO:0000313" key="8">
    <source>
        <dbReference type="EMBL" id="SBT27449.1"/>
    </source>
</evidence>
<dbReference type="InterPro" id="IPR003439">
    <property type="entry name" value="ABC_transporter-like_ATP-bd"/>
</dbReference>
<dbReference type="PROSITE" id="PS50893">
    <property type="entry name" value="ABC_TRANSPORTER_2"/>
    <property type="match status" value="1"/>
</dbReference>
<dbReference type="InterPro" id="IPR017871">
    <property type="entry name" value="ABC_transporter-like_CS"/>
</dbReference>
<dbReference type="PROSITE" id="PS00211">
    <property type="entry name" value="ABC_TRANSPORTER_1"/>
    <property type="match status" value="1"/>
</dbReference>
<keyword evidence="2" id="KW-0472">Membrane</keyword>
<gene>
    <name evidence="8" type="ORF">ODI_02351</name>
    <name evidence="9" type="ORF">ODI_R1334</name>
</gene>
<proteinExistence type="predicted"/>
<dbReference type="SUPFAM" id="SSF52540">
    <property type="entry name" value="P-loop containing nucleoside triphosphate hydrolases"/>
    <property type="match status" value="1"/>
</dbReference>
<evidence type="ECO:0000259" key="7">
    <source>
        <dbReference type="PROSITE" id="PS50893"/>
    </source>
</evidence>
<protein>
    <submittedName>
        <fullName evidence="8">ABC-type hemin transport system, ATPase component</fullName>
    </submittedName>
</protein>
<keyword evidence="5" id="KW-1278">Translocase</keyword>